<dbReference type="Proteomes" id="UP000441797">
    <property type="component" value="Unassembled WGS sequence"/>
</dbReference>
<dbReference type="Pfam" id="PF07845">
    <property type="entry name" value="DUF1636"/>
    <property type="match status" value="1"/>
</dbReference>
<dbReference type="AlphaFoldDB" id="A0A6N8FYN9"/>
<comment type="caution">
    <text evidence="1">The sequence shown here is derived from an EMBL/GenBank/DDBJ whole genome shotgun (WGS) entry which is preliminary data.</text>
</comment>
<proteinExistence type="predicted"/>
<dbReference type="InterPro" id="IPR012863">
    <property type="entry name" value="DUF1636"/>
</dbReference>
<dbReference type="RefSeq" id="WP_105218312.1">
    <property type="nucleotide sequence ID" value="NZ_CAWNSU010000088.1"/>
</dbReference>
<gene>
    <name evidence="1" type="ORF">BWI75_16455</name>
</gene>
<name>A0A6N8FYN9_9CHRO</name>
<protein>
    <submittedName>
        <fullName evidence="1">Metal-binding protein</fullName>
    </submittedName>
</protein>
<evidence type="ECO:0000313" key="2">
    <source>
        <dbReference type="Proteomes" id="UP000441797"/>
    </source>
</evidence>
<organism evidence="1 2">
    <name type="scientific">Gloeocapsopsis dulcis AAB1 = 1H9</name>
    <dbReference type="NCBI Taxonomy" id="1433147"/>
    <lineage>
        <taxon>Bacteria</taxon>
        <taxon>Bacillati</taxon>
        <taxon>Cyanobacteriota</taxon>
        <taxon>Cyanophyceae</taxon>
        <taxon>Oscillatoriophycideae</taxon>
        <taxon>Chroococcales</taxon>
        <taxon>Chroococcaceae</taxon>
        <taxon>Gloeocapsopsis</taxon>
        <taxon>Gloeocapsopsis dulcis</taxon>
    </lineage>
</organism>
<dbReference type="OrthoDB" id="424426at2"/>
<dbReference type="EMBL" id="NAPY01000028">
    <property type="protein sequence ID" value="MUL37874.1"/>
    <property type="molecule type" value="Genomic_DNA"/>
</dbReference>
<reference evidence="1 2" key="1">
    <citation type="journal article" date="2019" name="Front. Microbiol.">
        <title>Genomic Features for Desiccation Tolerance and Sugar Biosynthesis in the Extremophile Gloeocapsopsis sp. UTEX B3054.</title>
        <authorList>
            <person name="Urrejola C."/>
            <person name="Alcorta J."/>
            <person name="Salas L."/>
            <person name="Vasquez M."/>
            <person name="Polz M.F."/>
            <person name="Vicuna R."/>
            <person name="Diez B."/>
        </authorList>
    </citation>
    <scope>NUCLEOTIDE SEQUENCE [LARGE SCALE GENOMIC DNA]</scope>
    <source>
        <strain evidence="1 2">1H9</strain>
    </source>
</reference>
<sequence length="126" mass="14003">MTKHTLFVCKSCAFSSTQRDYMGQRGGYHLLTHLLRLQPQWTLASEYAIQSVECLSACNRPCVVAYAASHKTTLMFGDLPPLQSATAILQLAEQYHASSDGLVLRQERPDILKKGILARIPPLPDC</sequence>
<evidence type="ECO:0000313" key="1">
    <source>
        <dbReference type="EMBL" id="MUL37874.1"/>
    </source>
</evidence>
<keyword evidence="2" id="KW-1185">Reference proteome</keyword>
<accession>A0A6N8FYN9</accession>